<accession>A0A4D8QAU2</accession>
<reference evidence="2 3" key="1">
    <citation type="submission" date="2018-09" db="EMBL/GenBank/DDBJ databases">
        <title>Whole genome based analysis of evolution and adaptive divergence in Indian and Brazilian strains of Azospirillum brasilense.</title>
        <authorList>
            <person name="Singh C."/>
            <person name="Tripathi A.K."/>
        </authorList>
    </citation>
    <scope>NUCLEOTIDE SEQUENCE [LARGE SCALE GENOMIC DNA]</scope>
    <source>
        <strain evidence="2 3">MTCC4036</strain>
        <plasmid evidence="2 3">p7</plasmid>
    </source>
</reference>
<name>A0A4D8QAU2_AZOBR</name>
<organism evidence="2 3">
    <name type="scientific">Azospirillum brasilense</name>
    <dbReference type="NCBI Taxonomy" id="192"/>
    <lineage>
        <taxon>Bacteria</taxon>
        <taxon>Pseudomonadati</taxon>
        <taxon>Pseudomonadota</taxon>
        <taxon>Alphaproteobacteria</taxon>
        <taxon>Rhodospirillales</taxon>
        <taxon>Azospirillaceae</taxon>
        <taxon>Azospirillum</taxon>
    </lineage>
</organism>
<sequence length="106" mass="12020">MPRDHETRPVGELRLLVLARLLDAVGSRFPERLSVGRLHELGLTIEQAAVQALIRTDKTFSGATINDMTRHMLHKRQRWSRTSSGGPTRPSSARWRSGSWPRRSHG</sequence>
<proteinExistence type="predicted"/>
<dbReference type="EMBL" id="CP032337">
    <property type="protein sequence ID" value="QCO07505.1"/>
    <property type="molecule type" value="Genomic_DNA"/>
</dbReference>
<geneLocation type="plasmid" evidence="2 3">
    <name>p7</name>
</geneLocation>
<evidence type="ECO:0000256" key="1">
    <source>
        <dbReference type="SAM" id="MobiDB-lite"/>
    </source>
</evidence>
<feature type="region of interest" description="Disordered" evidence="1">
    <location>
        <begin position="71"/>
        <end position="106"/>
    </location>
</feature>
<keyword evidence="2" id="KW-0614">Plasmid</keyword>
<evidence type="ECO:0000313" key="3">
    <source>
        <dbReference type="Proteomes" id="UP000298596"/>
    </source>
</evidence>
<gene>
    <name evidence="2" type="ORF">D3867_37105</name>
</gene>
<protein>
    <submittedName>
        <fullName evidence="2">Uncharacterized protein</fullName>
    </submittedName>
</protein>
<feature type="compositionally biased region" description="Polar residues" evidence="1">
    <location>
        <begin position="80"/>
        <end position="91"/>
    </location>
</feature>
<dbReference type="AlphaFoldDB" id="A0A4D8QAU2"/>
<evidence type="ECO:0000313" key="2">
    <source>
        <dbReference type="EMBL" id="QCO07505.1"/>
    </source>
</evidence>
<dbReference type="Proteomes" id="UP000298596">
    <property type="component" value="Plasmid p7"/>
</dbReference>